<organism evidence="2 3">
    <name type="scientific">Flavihumibacter solisilvae</name>
    <dbReference type="NCBI Taxonomy" id="1349421"/>
    <lineage>
        <taxon>Bacteria</taxon>
        <taxon>Pseudomonadati</taxon>
        <taxon>Bacteroidota</taxon>
        <taxon>Chitinophagia</taxon>
        <taxon>Chitinophagales</taxon>
        <taxon>Chitinophagaceae</taxon>
        <taxon>Flavihumibacter</taxon>
    </lineage>
</organism>
<dbReference type="Proteomes" id="UP000031408">
    <property type="component" value="Unassembled WGS sequence"/>
</dbReference>
<name>A0A0C1IYC6_9BACT</name>
<accession>A0A0C1IYC6</accession>
<dbReference type="EMBL" id="JSVC01000006">
    <property type="protein sequence ID" value="KIC95484.1"/>
    <property type="molecule type" value="Genomic_DNA"/>
</dbReference>
<dbReference type="Pfam" id="PF01814">
    <property type="entry name" value="Hemerythrin"/>
    <property type="match status" value="1"/>
</dbReference>
<dbReference type="AlphaFoldDB" id="A0A0C1IYC6"/>
<dbReference type="InterPro" id="IPR012312">
    <property type="entry name" value="Hemerythrin-like"/>
</dbReference>
<reference evidence="2 3" key="1">
    <citation type="submission" date="2014-11" db="EMBL/GenBank/DDBJ databases">
        <title>Genome sequence of Flavihumibacter solisilvae 3-3.</title>
        <authorList>
            <person name="Zhou G."/>
            <person name="Li M."/>
            <person name="Wang G."/>
        </authorList>
    </citation>
    <scope>NUCLEOTIDE SEQUENCE [LARGE SCALE GENOMIC DNA]</scope>
    <source>
        <strain evidence="2 3">3-3</strain>
    </source>
</reference>
<proteinExistence type="predicted"/>
<dbReference type="RefSeq" id="WP_039138107.1">
    <property type="nucleotide sequence ID" value="NZ_JSVC01000006.1"/>
</dbReference>
<gene>
    <name evidence="2" type="ORF">OI18_06295</name>
</gene>
<sequence length="156" mass="18288">MKRNENIVPLSRDHHDGLLFCWKIRQGIKYGVSIERIQAYVKYFWDNHLEQHFEEEETLLFAGLQDKLVNQAVAEHGKLKRLIDVVVSPAAHPAQLITLANTLDDHIRFEERVLFPHLEKVLSGDRLADLGKQLQQIHHTNEKENYTDEFWVKAQL</sequence>
<evidence type="ECO:0000313" key="3">
    <source>
        <dbReference type="Proteomes" id="UP000031408"/>
    </source>
</evidence>
<protein>
    <recommendedName>
        <fullName evidence="1">Hemerythrin-like domain-containing protein</fullName>
    </recommendedName>
</protein>
<comment type="caution">
    <text evidence="2">The sequence shown here is derived from an EMBL/GenBank/DDBJ whole genome shotgun (WGS) entry which is preliminary data.</text>
</comment>
<dbReference type="OrthoDB" id="9793254at2"/>
<keyword evidence="3" id="KW-1185">Reference proteome</keyword>
<dbReference type="Gene3D" id="1.20.120.520">
    <property type="entry name" value="nmb1532 protein domain like"/>
    <property type="match status" value="1"/>
</dbReference>
<dbReference type="STRING" id="1349421.OI18_06295"/>
<evidence type="ECO:0000313" key="2">
    <source>
        <dbReference type="EMBL" id="KIC95484.1"/>
    </source>
</evidence>
<feature type="domain" description="Hemerythrin-like" evidence="1">
    <location>
        <begin position="34"/>
        <end position="118"/>
    </location>
</feature>
<evidence type="ECO:0000259" key="1">
    <source>
        <dbReference type="Pfam" id="PF01814"/>
    </source>
</evidence>